<dbReference type="AlphaFoldDB" id="A0AAN9HP02"/>
<evidence type="ECO:0000256" key="1">
    <source>
        <dbReference type="SAM" id="Phobius"/>
    </source>
</evidence>
<protein>
    <submittedName>
        <fullName evidence="2">Uncharacterized protein</fullName>
    </submittedName>
</protein>
<feature type="transmembrane region" description="Helical" evidence="1">
    <location>
        <begin position="62"/>
        <end position="83"/>
    </location>
</feature>
<dbReference type="EMBL" id="JAYWIO010000008">
    <property type="protein sequence ID" value="KAK7243691.1"/>
    <property type="molecule type" value="Genomic_DNA"/>
</dbReference>
<feature type="transmembrane region" description="Helical" evidence="1">
    <location>
        <begin position="9"/>
        <end position="31"/>
    </location>
</feature>
<keyword evidence="3" id="KW-1185">Reference proteome</keyword>
<proteinExistence type="predicted"/>
<comment type="caution">
    <text evidence="2">The sequence shown here is derived from an EMBL/GenBank/DDBJ whole genome shotgun (WGS) entry which is preliminary data.</text>
</comment>
<keyword evidence="1" id="KW-0472">Membrane</keyword>
<organism evidence="2 3">
    <name type="scientific">Crotalaria pallida</name>
    <name type="common">Smooth rattlebox</name>
    <name type="synonym">Crotalaria striata</name>
    <dbReference type="NCBI Taxonomy" id="3830"/>
    <lineage>
        <taxon>Eukaryota</taxon>
        <taxon>Viridiplantae</taxon>
        <taxon>Streptophyta</taxon>
        <taxon>Embryophyta</taxon>
        <taxon>Tracheophyta</taxon>
        <taxon>Spermatophyta</taxon>
        <taxon>Magnoliopsida</taxon>
        <taxon>eudicotyledons</taxon>
        <taxon>Gunneridae</taxon>
        <taxon>Pentapetalae</taxon>
        <taxon>rosids</taxon>
        <taxon>fabids</taxon>
        <taxon>Fabales</taxon>
        <taxon>Fabaceae</taxon>
        <taxon>Papilionoideae</taxon>
        <taxon>50 kb inversion clade</taxon>
        <taxon>genistoids sensu lato</taxon>
        <taxon>core genistoids</taxon>
        <taxon>Crotalarieae</taxon>
        <taxon>Crotalaria</taxon>
    </lineage>
</organism>
<gene>
    <name evidence="2" type="ORF">RIF29_38501</name>
</gene>
<name>A0AAN9HP02_CROPI</name>
<evidence type="ECO:0000313" key="3">
    <source>
        <dbReference type="Proteomes" id="UP001372338"/>
    </source>
</evidence>
<sequence>MDIAIPRGFWVGILFLSRSYLVWLGSFLASWDWNTPQLCPASRTMILNDNVIHSSSRVIEGLILSSSFVLELCYYVGVVIFIYDWFSLMRRCFHLALFGLWLPGLSS</sequence>
<keyword evidence="1" id="KW-1133">Transmembrane helix</keyword>
<evidence type="ECO:0000313" key="2">
    <source>
        <dbReference type="EMBL" id="KAK7243691.1"/>
    </source>
</evidence>
<accession>A0AAN9HP02</accession>
<dbReference type="Proteomes" id="UP001372338">
    <property type="component" value="Unassembled WGS sequence"/>
</dbReference>
<reference evidence="2 3" key="1">
    <citation type="submission" date="2024-01" db="EMBL/GenBank/DDBJ databases">
        <title>The genomes of 5 underutilized Papilionoideae crops provide insights into root nodulation and disease resistanc.</title>
        <authorList>
            <person name="Yuan L."/>
        </authorList>
    </citation>
    <scope>NUCLEOTIDE SEQUENCE [LARGE SCALE GENOMIC DNA]</scope>
    <source>
        <strain evidence="2">ZHUSHIDOU_FW_LH</strain>
        <tissue evidence="2">Leaf</tissue>
    </source>
</reference>
<keyword evidence="1" id="KW-0812">Transmembrane</keyword>